<dbReference type="EMBL" id="CP003587">
    <property type="protein sequence ID" value="AGY58320.1"/>
    <property type="molecule type" value="Genomic_DNA"/>
</dbReference>
<dbReference type="HOGENOM" id="CLU_2409121_0_0_3"/>
<protein>
    <submittedName>
        <fullName evidence="1">Uncharacterized protein</fullName>
    </submittedName>
</protein>
<evidence type="ECO:0000313" key="2">
    <source>
        <dbReference type="Proteomes" id="UP000017396"/>
    </source>
</evidence>
<name>U5QL01_GLOK1</name>
<dbReference type="AlphaFoldDB" id="U5QL01"/>
<keyword evidence="2" id="KW-1185">Reference proteome</keyword>
<proteinExistence type="predicted"/>
<dbReference type="Proteomes" id="UP000017396">
    <property type="component" value="Chromosome"/>
</dbReference>
<reference evidence="1 2" key="1">
    <citation type="journal article" date="2013" name="PLoS ONE">
        <title>Cultivation and Complete Genome Sequencing of Gloeobacter kilaueensis sp. nov., from a Lava Cave in Kilauea Caldera, Hawai'i.</title>
        <authorList>
            <person name="Saw J.H."/>
            <person name="Schatz M."/>
            <person name="Brown M.V."/>
            <person name="Kunkel D.D."/>
            <person name="Foster J.S."/>
            <person name="Shick H."/>
            <person name="Christensen S."/>
            <person name="Hou S."/>
            <person name="Wan X."/>
            <person name="Donachie S.P."/>
        </authorList>
    </citation>
    <scope>NUCLEOTIDE SEQUENCE [LARGE SCALE GENOMIC DNA]</scope>
    <source>
        <strain evidence="2">JS</strain>
    </source>
</reference>
<evidence type="ECO:0000313" key="1">
    <source>
        <dbReference type="EMBL" id="AGY58320.1"/>
    </source>
</evidence>
<organism evidence="1 2">
    <name type="scientific">Gloeobacter kilaueensis (strain ATCC BAA-2537 / CCAP 1431/1 / ULC 316 / JS1)</name>
    <dbReference type="NCBI Taxonomy" id="1183438"/>
    <lineage>
        <taxon>Bacteria</taxon>
        <taxon>Bacillati</taxon>
        <taxon>Cyanobacteriota</taxon>
        <taxon>Cyanophyceae</taxon>
        <taxon>Gloeobacterales</taxon>
        <taxon>Gloeobacteraceae</taxon>
        <taxon>Gloeobacter</taxon>
    </lineage>
</organism>
<dbReference type="OrthoDB" id="425349at2"/>
<dbReference type="STRING" id="1183438.GKIL_2074"/>
<dbReference type="RefSeq" id="WP_023173451.1">
    <property type="nucleotide sequence ID" value="NC_022600.1"/>
</dbReference>
<sequence>MLILNKASVDLCRIRRSKDARIETGLRFGNQLFYPCGSFAPTEMHEAINFYRSCPGSTLIVSDDTGYQVWCHLPAMECVDTTAERTLTASVA</sequence>
<gene>
    <name evidence="1" type="ORF">GKIL_2074</name>
</gene>
<dbReference type="KEGG" id="glj:GKIL_2074"/>
<accession>U5QL01</accession>